<evidence type="ECO:0000313" key="2">
    <source>
        <dbReference type="EMBL" id="MBD1372417.1"/>
    </source>
</evidence>
<dbReference type="InterPro" id="IPR050570">
    <property type="entry name" value="Cell_wall_metabolism_enzyme"/>
</dbReference>
<evidence type="ECO:0000313" key="3">
    <source>
        <dbReference type="Proteomes" id="UP000661691"/>
    </source>
</evidence>
<dbReference type="InterPro" id="IPR016047">
    <property type="entry name" value="M23ase_b-sheet_dom"/>
</dbReference>
<reference evidence="2" key="1">
    <citation type="submission" date="2020-09" db="EMBL/GenBank/DDBJ databases">
        <title>A novel bacterium of genus Hazenella, isolated from South China Sea.</title>
        <authorList>
            <person name="Huang H."/>
            <person name="Mo K."/>
            <person name="Hu Y."/>
        </authorList>
    </citation>
    <scope>NUCLEOTIDE SEQUENCE</scope>
    <source>
        <strain evidence="2">IB182357</strain>
    </source>
</reference>
<keyword evidence="3" id="KW-1185">Reference proteome</keyword>
<dbReference type="EMBL" id="JACXAH010000010">
    <property type="protein sequence ID" value="MBD1372417.1"/>
    <property type="molecule type" value="Genomic_DNA"/>
</dbReference>
<dbReference type="Pfam" id="PF01551">
    <property type="entry name" value="Peptidase_M23"/>
    <property type="match status" value="1"/>
</dbReference>
<dbReference type="PANTHER" id="PTHR21666">
    <property type="entry name" value="PEPTIDASE-RELATED"/>
    <property type="match status" value="1"/>
</dbReference>
<dbReference type="CDD" id="cd12797">
    <property type="entry name" value="M23_peptidase"/>
    <property type="match status" value="1"/>
</dbReference>
<evidence type="ECO:0000259" key="1">
    <source>
        <dbReference type="Pfam" id="PF01551"/>
    </source>
</evidence>
<dbReference type="Proteomes" id="UP000661691">
    <property type="component" value="Unassembled WGS sequence"/>
</dbReference>
<name>A0A926NAD8_9BACL</name>
<comment type="caution">
    <text evidence="2">The sequence shown here is derived from an EMBL/GenBank/DDBJ whole genome shotgun (WGS) entry which is preliminary data.</text>
</comment>
<sequence>MFVGTNTTAEASTNFAWPCCSSSHVTQGFGGSHYGIDIAQGGTVAIKAAAKGTVSRSYYSSSYGEVVFIKHTINGKNYETVYAHMRSGSRTVSPGDSVSQGQRIGYMGNTGDSTGQHLHFELHSPSWNNSKSYRLNPLNYLGSGSDVPGGNGQWDEVGDPVEFKFQSPVRKSTGGDVGFELISGPEGYYTVWEYDPDNPDDFVAKIYLEHGVTYNVKDINKFVDGTNNTAEFYLKKDHNTSTYAKVQVYD</sequence>
<dbReference type="InterPro" id="IPR011055">
    <property type="entry name" value="Dup_hybrid_motif"/>
</dbReference>
<proteinExistence type="predicted"/>
<feature type="domain" description="M23ase beta-sheet core" evidence="1">
    <location>
        <begin position="32"/>
        <end position="124"/>
    </location>
</feature>
<dbReference type="Gene3D" id="2.70.70.10">
    <property type="entry name" value="Glucose Permease (Domain IIA)"/>
    <property type="match status" value="1"/>
</dbReference>
<dbReference type="SUPFAM" id="SSF51261">
    <property type="entry name" value="Duplicated hybrid motif"/>
    <property type="match status" value="1"/>
</dbReference>
<dbReference type="GO" id="GO:0004222">
    <property type="term" value="F:metalloendopeptidase activity"/>
    <property type="evidence" value="ECO:0007669"/>
    <property type="project" value="TreeGrafter"/>
</dbReference>
<dbReference type="AlphaFoldDB" id="A0A926NAD8"/>
<organism evidence="2 3">
    <name type="scientific">Polycladospora coralii</name>
    <dbReference type="NCBI Taxonomy" id="2771432"/>
    <lineage>
        <taxon>Bacteria</taxon>
        <taxon>Bacillati</taxon>
        <taxon>Bacillota</taxon>
        <taxon>Bacilli</taxon>
        <taxon>Bacillales</taxon>
        <taxon>Thermoactinomycetaceae</taxon>
        <taxon>Polycladospora</taxon>
    </lineage>
</organism>
<protein>
    <submittedName>
        <fullName evidence="2">M23 family metallopeptidase</fullName>
    </submittedName>
</protein>
<dbReference type="PANTHER" id="PTHR21666:SF270">
    <property type="entry name" value="MUREIN HYDROLASE ACTIVATOR ENVC"/>
    <property type="match status" value="1"/>
</dbReference>
<accession>A0A926NAD8</accession>
<gene>
    <name evidence="2" type="ORF">IC620_08605</name>
</gene>